<name>A0A1V5ZRD7_9BACT</name>
<reference evidence="1" key="1">
    <citation type="submission" date="2017-02" db="EMBL/GenBank/DDBJ databases">
        <title>Delving into the versatile metabolic prowess of the omnipresent phylum Bacteroidetes.</title>
        <authorList>
            <person name="Nobu M.K."/>
            <person name="Mei R."/>
            <person name="Narihiro T."/>
            <person name="Kuroda K."/>
            <person name="Liu W.-T."/>
        </authorList>
    </citation>
    <scope>NUCLEOTIDE SEQUENCE</scope>
    <source>
        <strain evidence="1">ADurb.Bin160</strain>
    </source>
</reference>
<proteinExistence type="predicted"/>
<protein>
    <submittedName>
        <fullName evidence="1">Uncharacterized protein</fullName>
    </submittedName>
</protein>
<accession>A0A1V5ZRD7</accession>
<gene>
    <name evidence="1" type="ORF">BWY04_00077</name>
</gene>
<evidence type="ECO:0000313" key="1">
    <source>
        <dbReference type="EMBL" id="OQB42641.1"/>
    </source>
</evidence>
<dbReference type="EMBL" id="MWDB01000001">
    <property type="protein sequence ID" value="OQB42641.1"/>
    <property type="molecule type" value="Genomic_DNA"/>
</dbReference>
<dbReference type="AlphaFoldDB" id="A0A1V5ZRD7"/>
<comment type="caution">
    <text evidence="1">The sequence shown here is derived from an EMBL/GenBank/DDBJ whole genome shotgun (WGS) entry which is preliminary data.</text>
</comment>
<organism evidence="1">
    <name type="scientific">candidate division CPR1 bacterium ADurb.Bin160</name>
    <dbReference type="NCBI Taxonomy" id="1852826"/>
    <lineage>
        <taxon>Bacteria</taxon>
        <taxon>candidate division CPR1</taxon>
    </lineage>
</organism>
<dbReference type="Proteomes" id="UP000485621">
    <property type="component" value="Unassembled WGS sequence"/>
</dbReference>
<sequence length="58" mass="6836">MLIDIVNSYDKEKKEFLLGIWEDVILHLAKQIDPKKIFTFLQKAGIISIDEKEQKVYV</sequence>